<feature type="transmembrane region" description="Helical" evidence="8">
    <location>
        <begin position="192"/>
        <end position="210"/>
    </location>
</feature>
<dbReference type="GO" id="GO:0005886">
    <property type="term" value="C:plasma membrane"/>
    <property type="evidence" value="ECO:0007669"/>
    <property type="project" value="UniProtKB-SubCell"/>
</dbReference>
<dbReference type="PANTHER" id="PTHR30472">
    <property type="entry name" value="FERRIC ENTEROBACTIN TRANSPORT SYSTEM PERMEASE PROTEIN"/>
    <property type="match status" value="1"/>
</dbReference>
<dbReference type="Proteomes" id="UP000522688">
    <property type="component" value="Unassembled WGS sequence"/>
</dbReference>
<protein>
    <submittedName>
        <fullName evidence="10">Iron complex transport system permease protein</fullName>
    </submittedName>
    <submittedName>
        <fullName evidence="9">Iron-enterobactin transporter permease</fullName>
    </submittedName>
</protein>
<dbReference type="Proteomes" id="UP000321154">
    <property type="component" value="Unassembled WGS sequence"/>
</dbReference>
<accession>A0A7W3PH44</accession>
<dbReference type="InterPro" id="IPR037294">
    <property type="entry name" value="ABC_BtuC-like"/>
</dbReference>
<keyword evidence="7 8" id="KW-0472">Membrane</keyword>
<keyword evidence="4" id="KW-1003">Cell membrane</keyword>
<sequence>MSRRRLATLVLAVVAIVVAIVALGIGDYPLSPPEVVRALFGGDGFASTIVLNWRMPRVLAALVFGAALGVSGAIFQSLTRNPLGSPDVIGFSTGAYTGAIVVIVSGASSTLGTAGGALAGGLVTALAVYLLAYRGGVNGLRLIIVGIGVTALLHSVNSWLLLRAQAEVALTASFWGAGSLALVAWQQLVPAIVLLVVLTPLVMVLSRPLRQLELGDDAARSHGLRAEGSRLALVVVGVALTAVVTASTGPIAFVALAAPQLARRLVRSAGVPLVGSALTGAVLLLVADLVAQHIAANPVPVGLVTLVIGGIYLITLLVGESRRSA</sequence>
<evidence type="ECO:0000256" key="7">
    <source>
        <dbReference type="ARBA" id="ARBA00023136"/>
    </source>
</evidence>
<evidence type="ECO:0000256" key="6">
    <source>
        <dbReference type="ARBA" id="ARBA00022989"/>
    </source>
</evidence>
<keyword evidence="11" id="KW-1185">Reference proteome</keyword>
<evidence type="ECO:0000313" key="11">
    <source>
        <dbReference type="Proteomes" id="UP000321154"/>
    </source>
</evidence>
<proteinExistence type="inferred from homology"/>
<evidence type="ECO:0000313" key="10">
    <source>
        <dbReference type="EMBL" id="MBA8811920.1"/>
    </source>
</evidence>
<feature type="transmembrane region" description="Helical" evidence="8">
    <location>
        <begin position="230"/>
        <end position="257"/>
    </location>
</feature>
<dbReference type="Gene3D" id="1.10.3470.10">
    <property type="entry name" value="ABC transporter involved in vitamin B12 uptake, BtuC"/>
    <property type="match status" value="1"/>
</dbReference>
<dbReference type="AlphaFoldDB" id="A0A7W3PH44"/>
<dbReference type="RefSeq" id="WP_146855823.1">
    <property type="nucleotide sequence ID" value="NZ_BAAAHR010000005.1"/>
</dbReference>
<dbReference type="PANTHER" id="PTHR30472:SF24">
    <property type="entry name" value="FERRIC ENTEROBACTIN TRANSPORT SYSTEM PERMEASE PROTEIN FEPG"/>
    <property type="match status" value="1"/>
</dbReference>
<evidence type="ECO:0000256" key="3">
    <source>
        <dbReference type="ARBA" id="ARBA00022448"/>
    </source>
</evidence>
<dbReference type="GO" id="GO:0022857">
    <property type="term" value="F:transmembrane transporter activity"/>
    <property type="evidence" value="ECO:0007669"/>
    <property type="project" value="InterPro"/>
</dbReference>
<dbReference type="CDD" id="cd06550">
    <property type="entry name" value="TM_ABC_iron-siderophores_like"/>
    <property type="match status" value="1"/>
</dbReference>
<comment type="caution">
    <text evidence="10">The sequence shown here is derived from an EMBL/GenBank/DDBJ whole genome shotgun (WGS) entry which is preliminary data.</text>
</comment>
<name>A0A7W3PH44_9MICO</name>
<comment type="subcellular location">
    <subcellularLocation>
        <location evidence="1">Cell membrane</location>
        <topology evidence="1">Multi-pass membrane protein</topology>
    </subcellularLocation>
</comment>
<comment type="similarity">
    <text evidence="2">Belongs to the binding-protein-dependent transport system permease family. FecCD subfamily.</text>
</comment>
<evidence type="ECO:0000313" key="12">
    <source>
        <dbReference type="Proteomes" id="UP000522688"/>
    </source>
</evidence>
<keyword evidence="6 8" id="KW-1133">Transmembrane helix</keyword>
<keyword evidence="3" id="KW-0813">Transport</keyword>
<evidence type="ECO:0000256" key="4">
    <source>
        <dbReference type="ARBA" id="ARBA00022475"/>
    </source>
</evidence>
<feature type="transmembrane region" description="Helical" evidence="8">
    <location>
        <begin position="269"/>
        <end position="287"/>
    </location>
</feature>
<evidence type="ECO:0000256" key="5">
    <source>
        <dbReference type="ARBA" id="ARBA00022692"/>
    </source>
</evidence>
<evidence type="ECO:0000256" key="1">
    <source>
        <dbReference type="ARBA" id="ARBA00004651"/>
    </source>
</evidence>
<feature type="transmembrane region" description="Helical" evidence="8">
    <location>
        <begin position="299"/>
        <end position="319"/>
    </location>
</feature>
<dbReference type="EMBL" id="BJUV01000020">
    <property type="protein sequence ID" value="GEK83770.1"/>
    <property type="molecule type" value="Genomic_DNA"/>
</dbReference>
<keyword evidence="5 8" id="KW-0812">Transmembrane</keyword>
<dbReference type="Pfam" id="PF01032">
    <property type="entry name" value="FecCD"/>
    <property type="match status" value="1"/>
</dbReference>
<dbReference type="InterPro" id="IPR000522">
    <property type="entry name" value="ABC_transptr_permease_BtuC"/>
</dbReference>
<feature type="transmembrane region" description="Helical" evidence="8">
    <location>
        <begin position="58"/>
        <end position="76"/>
    </location>
</feature>
<evidence type="ECO:0000256" key="8">
    <source>
        <dbReference type="SAM" id="Phobius"/>
    </source>
</evidence>
<dbReference type="EMBL" id="JACGWW010000001">
    <property type="protein sequence ID" value="MBA8811920.1"/>
    <property type="molecule type" value="Genomic_DNA"/>
</dbReference>
<gene>
    <name evidence="9" type="primary">fepG</name>
    <name evidence="10" type="ORF">FB463_000144</name>
    <name evidence="9" type="ORF">FFA01_20790</name>
</gene>
<reference evidence="10 12" key="2">
    <citation type="submission" date="2020-07" db="EMBL/GenBank/DDBJ databases">
        <title>Sequencing the genomes of 1000 actinobacteria strains.</title>
        <authorList>
            <person name="Klenk H.-P."/>
        </authorList>
    </citation>
    <scope>NUCLEOTIDE SEQUENCE [LARGE SCALE GENOMIC DNA]</scope>
    <source>
        <strain evidence="10 12">DSM 10309</strain>
    </source>
</reference>
<dbReference type="OrthoDB" id="4455417at2"/>
<organism evidence="10 12">
    <name type="scientific">Frigoribacterium faeni</name>
    <dbReference type="NCBI Taxonomy" id="145483"/>
    <lineage>
        <taxon>Bacteria</taxon>
        <taxon>Bacillati</taxon>
        <taxon>Actinomycetota</taxon>
        <taxon>Actinomycetes</taxon>
        <taxon>Micrococcales</taxon>
        <taxon>Microbacteriaceae</taxon>
        <taxon>Frigoribacterium</taxon>
    </lineage>
</organism>
<reference evidence="9 11" key="1">
    <citation type="submission" date="2019-07" db="EMBL/GenBank/DDBJ databases">
        <title>Whole genome shotgun sequence of Frigoribacterium faeni NBRC 103066.</title>
        <authorList>
            <person name="Hosoyama A."/>
            <person name="Uohara A."/>
            <person name="Ohji S."/>
            <person name="Ichikawa N."/>
        </authorList>
    </citation>
    <scope>NUCLEOTIDE SEQUENCE [LARGE SCALE GENOMIC DNA]</scope>
    <source>
        <strain evidence="9 11">NBRC 103066</strain>
    </source>
</reference>
<evidence type="ECO:0000313" key="9">
    <source>
        <dbReference type="EMBL" id="GEK83770.1"/>
    </source>
</evidence>
<feature type="transmembrane region" description="Helical" evidence="8">
    <location>
        <begin position="114"/>
        <end position="133"/>
    </location>
</feature>
<evidence type="ECO:0000256" key="2">
    <source>
        <dbReference type="ARBA" id="ARBA00007935"/>
    </source>
</evidence>
<feature type="transmembrane region" description="Helical" evidence="8">
    <location>
        <begin position="140"/>
        <end position="162"/>
    </location>
</feature>
<dbReference type="SUPFAM" id="SSF81345">
    <property type="entry name" value="ABC transporter involved in vitamin B12 uptake, BtuC"/>
    <property type="match status" value="1"/>
</dbReference>
<feature type="transmembrane region" description="Helical" evidence="8">
    <location>
        <begin position="88"/>
        <end position="108"/>
    </location>
</feature>
<dbReference type="GO" id="GO:0033214">
    <property type="term" value="P:siderophore-iron import into cell"/>
    <property type="evidence" value="ECO:0007669"/>
    <property type="project" value="TreeGrafter"/>
</dbReference>